<dbReference type="GO" id="GO:0003729">
    <property type="term" value="F:mRNA binding"/>
    <property type="evidence" value="ECO:0007669"/>
    <property type="project" value="TreeGrafter"/>
</dbReference>
<dbReference type="PROSITE" id="PS50102">
    <property type="entry name" value="RRM"/>
    <property type="match status" value="2"/>
</dbReference>
<dbReference type="Proteomes" id="UP000694385">
    <property type="component" value="Unassembled WGS sequence"/>
</dbReference>
<reference evidence="4" key="2">
    <citation type="submission" date="2025-09" db="UniProtKB">
        <authorList>
            <consortium name="Ensembl"/>
        </authorList>
    </citation>
    <scope>IDENTIFICATION</scope>
</reference>
<dbReference type="GO" id="GO:0005634">
    <property type="term" value="C:nucleus"/>
    <property type="evidence" value="ECO:0007669"/>
    <property type="project" value="TreeGrafter"/>
</dbReference>
<dbReference type="GeneTree" id="ENSGT00940000163468"/>
<dbReference type="SMART" id="SM00360">
    <property type="entry name" value="RRM"/>
    <property type="match status" value="2"/>
</dbReference>
<sequence length="175" mass="19943">MVKLFICNLPQAATEQEIRSLCEQYGKVPECDIIKNHGFVHMEDKVATEDASRNLHHYKLHGVNINVEPSKKNKSKTSTKLHVGNISPTCTNKELWAKFEEYGPVIECDTVKDYAFVHIQRAEEAVEAIRGLDDIEFQVACLLWGKPTANWTGDLHCGRECMPENLTKSLWWGRS</sequence>
<dbReference type="Gene3D" id="3.30.70.330">
    <property type="match status" value="2"/>
</dbReference>
<organism evidence="4 5">
    <name type="scientific">Jaculus jaculus</name>
    <name type="common">Lesser Egyptian jerboa</name>
    <dbReference type="NCBI Taxonomy" id="51337"/>
    <lineage>
        <taxon>Eukaryota</taxon>
        <taxon>Metazoa</taxon>
        <taxon>Chordata</taxon>
        <taxon>Craniata</taxon>
        <taxon>Vertebrata</taxon>
        <taxon>Euteleostomi</taxon>
        <taxon>Mammalia</taxon>
        <taxon>Eutheria</taxon>
        <taxon>Euarchontoglires</taxon>
        <taxon>Glires</taxon>
        <taxon>Rodentia</taxon>
        <taxon>Myomorpha</taxon>
        <taxon>Dipodoidea</taxon>
        <taxon>Dipodidae</taxon>
        <taxon>Dipodinae</taxon>
        <taxon>Jaculus</taxon>
    </lineage>
</organism>
<dbReference type="InterPro" id="IPR012677">
    <property type="entry name" value="Nucleotide-bd_a/b_plait_sf"/>
</dbReference>
<evidence type="ECO:0000259" key="3">
    <source>
        <dbReference type="PROSITE" id="PS50102"/>
    </source>
</evidence>
<dbReference type="Pfam" id="PF00076">
    <property type="entry name" value="RRM_1"/>
    <property type="match status" value="2"/>
</dbReference>
<proteinExistence type="predicted"/>
<dbReference type="InterPro" id="IPR050502">
    <property type="entry name" value="Euk_RNA-bind_prot"/>
</dbReference>
<protein>
    <recommendedName>
        <fullName evidence="3">RRM domain-containing protein</fullName>
    </recommendedName>
</protein>
<dbReference type="InterPro" id="IPR035979">
    <property type="entry name" value="RBD_domain_sf"/>
</dbReference>
<dbReference type="AlphaFoldDB" id="A0A8C5KNU8"/>
<dbReference type="PANTHER" id="PTHR48025:SF26">
    <property type="entry name" value="HETEROGENEOUS NUCLEAR RIBONUCLEOPROTEIN M-RELATED"/>
    <property type="match status" value="1"/>
</dbReference>
<name>A0A8C5KNU8_JACJA</name>
<dbReference type="FunFam" id="3.30.70.330:FF:000058">
    <property type="entry name" value="RNA-binding motif protein 4"/>
    <property type="match status" value="1"/>
</dbReference>
<keyword evidence="1 2" id="KW-0694">RNA-binding</keyword>
<evidence type="ECO:0000256" key="2">
    <source>
        <dbReference type="PROSITE-ProRule" id="PRU00176"/>
    </source>
</evidence>
<dbReference type="InterPro" id="IPR000504">
    <property type="entry name" value="RRM_dom"/>
</dbReference>
<dbReference type="SUPFAM" id="SSF54928">
    <property type="entry name" value="RNA-binding domain, RBD"/>
    <property type="match status" value="2"/>
</dbReference>
<reference evidence="4" key="1">
    <citation type="submission" date="2025-08" db="UniProtKB">
        <authorList>
            <consortium name="Ensembl"/>
        </authorList>
    </citation>
    <scope>IDENTIFICATION</scope>
</reference>
<dbReference type="Ensembl" id="ENSJJAT00000017899.1">
    <property type="protein sequence ID" value="ENSJJAP00000011427.1"/>
    <property type="gene ID" value="ENSJJAG00000014755.1"/>
</dbReference>
<evidence type="ECO:0000313" key="5">
    <source>
        <dbReference type="Proteomes" id="UP000694385"/>
    </source>
</evidence>
<feature type="domain" description="RRM" evidence="3">
    <location>
        <begin position="2"/>
        <end position="72"/>
    </location>
</feature>
<dbReference type="PANTHER" id="PTHR48025">
    <property type="entry name" value="OS02G0815200 PROTEIN"/>
    <property type="match status" value="1"/>
</dbReference>
<feature type="domain" description="RRM" evidence="3">
    <location>
        <begin position="79"/>
        <end position="147"/>
    </location>
</feature>
<keyword evidence="5" id="KW-1185">Reference proteome</keyword>
<accession>A0A8C5KNU8</accession>
<evidence type="ECO:0000313" key="4">
    <source>
        <dbReference type="Ensembl" id="ENSJJAP00000011427.1"/>
    </source>
</evidence>
<evidence type="ECO:0000256" key="1">
    <source>
        <dbReference type="ARBA" id="ARBA00022884"/>
    </source>
</evidence>